<dbReference type="Ensembl" id="ENSCABT00000009006.1">
    <property type="protein sequence ID" value="ENSCABP00000008214.1"/>
    <property type="gene ID" value="ENSCABG00000006197.1"/>
</dbReference>
<dbReference type="Pfam" id="PF14893">
    <property type="entry name" value="PNMA"/>
    <property type="match status" value="1"/>
</dbReference>
<protein>
    <recommendedName>
        <fullName evidence="1">Paraneoplastic antigen Ma-like C-terminal domain-containing protein</fullName>
    </recommendedName>
</protein>
<dbReference type="Proteomes" id="UP000694404">
    <property type="component" value="Unplaced"/>
</dbReference>
<dbReference type="AlphaFoldDB" id="A0A8C0INQ6"/>
<dbReference type="InterPro" id="IPR026523">
    <property type="entry name" value="PNMA"/>
</dbReference>
<dbReference type="GeneTree" id="ENSGT01030000234522"/>
<organism evidence="2 3">
    <name type="scientific">Chelonoidis abingdonii</name>
    <name type="common">Abingdon island giant tortoise</name>
    <name type="synonym">Testudo abingdonii</name>
    <dbReference type="NCBI Taxonomy" id="106734"/>
    <lineage>
        <taxon>Eukaryota</taxon>
        <taxon>Metazoa</taxon>
        <taxon>Chordata</taxon>
        <taxon>Craniata</taxon>
        <taxon>Vertebrata</taxon>
        <taxon>Euteleostomi</taxon>
        <taxon>Archelosauria</taxon>
        <taxon>Testudinata</taxon>
        <taxon>Testudines</taxon>
        <taxon>Cryptodira</taxon>
        <taxon>Durocryptodira</taxon>
        <taxon>Testudinoidea</taxon>
        <taxon>Testudinidae</taxon>
        <taxon>Chelonoidis</taxon>
    </lineage>
</organism>
<reference evidence="2" key="1">
    <citation type="submission" date="2025-08" db="UniProtKB">
        <authorList>
            <consortium name="Ensembl"/>
        </authorList>
    </citation>
    <scope>IDENTIFICATION</scope>
</reference>
<evidence type="ECO:0000259" key="1">
    <source>
        <dbReference type="Pfam" id="PF14893"/>
    </source>
</evidence>
<proteinExistence type="predicted"/>
<dbReference type="PANTHER" id="PTHR23095:SF17">
    <property type="entry name" value="PARANEOPLASTIC ANTIGEN MA1"/>
    <property type="match status" value="1"/>
</dbReference>
<evidence type="ECO:0000313" key="2">
    <source>
        <dbReference type="Ensembl" id="ENSCABP00000008214.1"/>
    </source>
</evidence>
<feature type="domain" description="Paraneoplastic antigen Ma-like C-terminal" evidence="1">
    <location>
        <begin position="2"/>
        <end position="98"/>
    </location>
</feature>
<sequence>MRDCLEALDHAFGRTEGSEDVYCKFLNARQQKGEKVSAYVQRLEKLLQRAFLRGAVAVEQMDQTRLGQIVRGIQYQSPILLHLRLRERQDNPPSYSSLIKEVREEEERQAAGEVWEVQQHQATGTTSVWTPKALMEAQLQDIDIHDTLLAKREG</sequence>
<keyword evidence="3" id="KW-1185">Reference proteome</keyword>
<dbReference type="InterPro" id="IPR048270">
    <property type="entry name" value="PNMA_C"/>
</dbReference>
<name>A0A8C0INQ6_CHEAB</name>
<dbReference type="PANTHER" id="PTHR23095">
    <property type="entry name" value="PARANEOPLASTIC ANTIGEN"/>
    <property type="match status" value="1"/>
</dbReference>
<accession>A0A8C0INQ6</accession>
<reference evidence="2" key="2">
    <citation type="submission" date="2025-09" db="UniProtKB">
        <authorList>
            <consortium name="Ensembl"/>
        </authorList>
    </citation>
    <scope>IDENTIFICATION</scope>
</reference>
<evidence type="ECO:0000313" key="3">
    <source>
        <dbReference type="Proteomes" id="UP000694404"/>
    </source>
</evidence>
<dbReference type="OMA" id="FPSCIPR"/>